<comment type="caution">
    <text evidence="1">The sequence shown here is derived from an EMBL/GenBank/DDBJ whole genome shotgun (WGS) entry which is preliminary data.</text>
</comment>
<sequence>MLSTVYAGSVSRECDEDLQVVSLPSSFHPTAARRSWPAQCRHLSPAGVYPQRDGNSRALTDHIGDITTMGARRVIRSPRSAGCLPTRAQGRCPSPTQQQAVVADRTASRGEGRHQLALDQRREARGSLVCYPVLYNPFVHANGNKSR</sequence>
<protein>
    <submittedName>
        <fullName evidence="1">Uncharacterized protein</fullName>
    </submittedName>
</protein>
<dbReference type="GeneID" id="300572316"/>
<keyword evidence="2" id="KW-1185">Reference proteome</keyword>
<evidence type="ECO:0000313" key="2">
    <source>
        <dbReference type="Proteomes" id="UP001642720"/>
    </source>
</evidence>
<dbReference type="Proteomes" id="UP001642720">
    <property type="component" value="Unassembled WGS sequence"/>
</dbReference>
<dbReference type="RefSeq" id="XP_073563977.1">
    <property type="nucleotide sequence ID" value="XM_073697866.1"/>
</dbReference>
<reference evidence="1 2" key="1">
    <citation type="submission" date="2018-01" db="EMBL/GenBank/DDBJ databases">
        <title>Genome characterization of the sugarcane-associated fungus Trichoderma ghanense CCMA-1212 and their application in lignocelulose bioconversion.</title>
        <authorList>
            <person name="Steindorff A.S."/>
            <person name="Mendes T.D."/>
            <person name="Vilela E.S.D."/>
            <person name="Rodrigues D.S."/>
            <person name="Formighieri E.F."/>
            <person name="Melo I.S."/>
            <person name="Favaro L.C.L."/>
        </authorList>
    </citation>
    <scope>NUCLEOTIDE SEQUENCE [LARGE SCALE GENOMIC DNA]</scope>
    <source>
        <strain evidence="1 2">CCMA-1212</strain>
    </source>
</reference>
<organism evidence="1 2">
    <name type="scientific">Trichoderma ghanense</name>
    <dbReference type="NCBI Taxonomy" id="65468"/>
    <lineage>
        <taxon>Eukaryota</taxon>
        <taxon>Fungi</taxon>
        <taxon>Dikarya</taxon>
        <taxon>Ascomycota</taxon>
        <taxon>Pezizomycotina</taxon>
        <taxon>Sordariomycetes</taxon>
        <taxon>Hypocreomycetidae</taxon>
        <taxon>Hypocreales</taxon>
        <taxon>Hypocreaceae</taxon>
        <taxon>Trichoderma</taxon>
    </lineage>
</organism>
<accession>A0ABY2HHK2</accession>
<evidence type="ECO:0000313" key="1">
    <source>
        <dbReference type="EMBL" id="TFB07776.1"/>
    </source>
</evidence>
<gene>
    <name evidence="1" type="ORF">CCMA1212_000396</name>
</gene>
<dbReference type="EMBL" id="PPTA01000001">
    <property type="protein sequence ID" value="TFB07776.1"/>
    <property type="molecule type" value="Genomic_DNA"/>
</dbReference>
<proteinExistence type="predicted"/>
<name>A0ABY2HHK2_9HYPO</name>